<dbReference type="RefSeq" id="WP_134199591.1">
    <property type="nucleotide sequence ID" value="NZ_SOQZ01000003.1"/>
</dbReference>
<dbReference type="GO" id="GO:0008168">
    <property type="term" value="F:methyltransferase activity"/>
    <property type="evidence" value="ECO:0007669"/>
    <property type="project" value="UniProtKB-KW"/>
</dbReference>
<keyword evidence="1" id="KW-0808">Transferase</keyword>
<dbReference type="PANTHER" id="PTHR43861">
    <property type="entry name" value="TRANS-ACONITATE 2-METHYLTRANSFERASE-RELATED"/>
    <property type="match status" value="1"/>
</dbReference>
<proteinExistence type="predicted"/>
<comment type="caution">
    <text evidence="1">The sequence shown here is derived from an EMBL/GenBank/DDBJ whole genome shotgun (WGS) entry which is preliminary data.</text>
</comment>
<dbReference type="Pfam" id="PF13489">
    <property type="entry name" value="Methyltransf_23"/>
    <property type="match status" value="1"/>
</dbReference>
<dbReference type="SUPFAM" id="SSF53335">
    <property type="entry name" value="S-adenosyl-L-methionine-dependent methyltransferases"/>
    <property type="match status" value="2"/>
</dbReference>
<protein>
    <submittedName>
        <fullName evidence="1">Methyltransferase family protein</fullName>
    </submittedName>
</protein>
<dbReference type="Proteomes" id="UP000294930">
    <property type="component" value="Unassembled WGS sequence"/>
</dbReference>
<accession>A0ABY2G643</accession>
<keyword evidence="1" id="KW-0489">Methyltransferase</keyword>
<keyword evidence="2" id="KW-1185">Reference proteome</keyword>
<dbReference type="Gene3D" id="3.40.50.150">
    <property type="entry name" value="Vaccinia Virus protein VP39"/>
    <property type="match status" value="2"/>
</dbReference>
<gene>
    <name evidence="1" type="ORF">A8975_1608</name>
</gene>
<dbReference type="EMBL" id="SOQZ01000003">
    <property type="protein sequence ID" value="TDY11769.1"/>
    <property type="molecule type" value="Genomic_DNA"/>
</dbReference>
<name>A0ABY2G643_9FLAO</name>
<evidence type="ECO:0000313" key="1">
    <source>
        <dbReference type="EMBL" id="TDY11769.1"/>
    </source>
</evidence>
<evidence type="ECO:0000313" key="2">
    <source>
        <dbReference type="Proteomes" id="UP000294930"/>
    </source>
</evidence>
<dbReference type="GO" id="GO:0032259">
    <property type="term" value="P:methylation"/>
    <property type="evidence" value="ECO:0007669"/>
    <property type="project" value="UniProtKB-KW"/>
</dbReference>
<organism evidence="1 2">
    <name type="scientific">Meridianimaribacter flavus</name>
    <dbReference type="NCBI Taxonomy" id="571115"/>
    <lineage>
        <taxon>Bacteria</taxon>
        <taxon>Pseudomonadati</taxon>
        <taxon>Bacteroidota</taxon>
        <taxon>Flavobacteriia</taxon>
        <taxon>Flavobacteriales</taxon>
        <taxon>Flavobacteriaceae</taxon>
        <taxon>Meridianimaribacter</taxon>
    </lineage>
</organism>
<dbReference type="InterPro" id="IPR029063">
    <property type="entry name" value="SAM-dependent_MTases_sf"/>
</dbReference>
<dbReference type="CDD" id="cd02440">
    <property type="entry name" value="AdoMet_MTases"/>
    <property type="match status" value="1"/>
</dbReference>
<sequence>MNRKFFFSCVLDYTPLMAVQNYIWLVNLLAVGIEPKSIYIHIVSELPKDYTSYLESLGVHLIYKAAFDPKNKYCNKLVQLETFVKEDDYDYVFLTDCDTAVIDISGIGFVDDVYAKVVDFPNPPLEILQAIFDKNELPITQIESSFPLDGEQLTDWNNCNGGLYIIKKEFLKQLAPQWINYASLCIEQESLFTDAYSKHADQVGFALAMSSLKKQVTHLGIEWNYPIHIPNVHNVQPKIVHFHQEVDEHMQVKPKNKSEVKEAIALINSRINKDLEKGLSNSLFWDYRYKICPSLGSGVGSRGEVLELKKTLIKRLTYGKTSQNIVDVGCGDLELMKDMPFKNYIGLDVSKEAVMIGRNKRPDWRFEVASISDDLIEDANIVFCFDVLIHQSDPNVFKEIVKGIVEKANSRIVIGAYNEVSGYTSTITHFHNAIINEVSNYNKFDELAIVKKYRDVSVLVGTVNEYSHQRDIGSLYLNKAYKEVERPDLLQYLVDVSRHHFSFYTAHYPRVFEYTWILEQLEHKVNLKVLDIGAGVCPVPICLNDMGMQVTTVDLHPTVRHLKDKENWNEWGYLDYSYFEKNIVSKHKDFTKYRTYKRYDCIYSISVIEHMPRETRLKMLKKAAKLLKKGGEFLLTIDIAPNTNDLWNFSEGKQVESKEEHGTIQSFKAELSAFGFKIVSEHIQRDIYDSRTDVWYVKSVLIKKGFL</sequence>
<reference evidence="1 2" key="1">
    <citation type="submission" date="2019-03" db="EMBL/GenBank/DDBJ databases">
        <title>Genomic Encyclopedia of Type Strains, Phase III (KMG-III): the genomes of soil and plant-associated and newly described type strains.</title>
        <authorList>
            <person name="Whitman W."/>
        </authorList>
    </citation>
    <scope>NUCLEOTIDE SEQUENCE [LARGE SCALE GENOMIC DNA]</scope>
    <source>
        <strain evidence="1 2">CGMCC 1.10957</strain>
    </source>
</reference>